<sequence length="159" mass="18063">MSQLLIINHEPLLGFDLRAAQFVDPRWFDQVTTPELLKVVKAIPGFSSGVITWPMVMLWVNNPSDKDLYQAYALRWHQLGCSFCPKAEPDITCPQLSAWSPCMWHGAVRFPSVCDWQYALKPGLGSLEPLQIGFMELGRMYHGVKVLNSAEFPGYDFDQ</sequence>
<dbReference type="AlphaFoldDB" id="A0A0G0BL39"/>
<proteinExistence type="predicted"/>
<comment type="caution">
    <text evidence="1">The sequence shown here is derived from an EMBL/GenBank/DDBJ whole genome shotgun (WGS) entry which is preliminary data.</text>
</comment>
<evidence type="ECO:0000313" key="2">
    <source>
        <dbReference type="Proteomes" id="UP000034581"/>
    </source>
</evidence>
<organism evidence="1 2">
    <name type="scientific">candidate division CPR3 bacterium GW2011_GWF2_35_18</name>
    <dbReference type="NCBI Taxonomy" id="1618350"/>
    <lineage>
        <taxon>Bacteria</taxon>
        <taxon>Bacteria division CPR3</taxon>
    </lineage>
</organism>
<dbReference type="Proteomes" id="UP000034581">
    <property type="component" value="Unassembled WGS sequence"/>
</dbReference>
<protein>
    <submittedName>
        <fullName evidence="1">Uncharacterized protein</fullName>
    </submittedName>
</protein>
<reference evidence="1 2" key="1">
    <citation type="journal article" date="2015" name="Nature">
        <title>rRNA introns, odd ribosomes, and small enigmatic genomes across a large radiation of phyla.</title>
        <authorList>
            <person name="Brown C.T."/>
            <person name="Hug L.A."/>
            <person name="Thomas B.C."/>
            <person name="Sharon I."/>
            <person name="Castelle C.J."/>
            <person name="Singh A."/>
            <person name="Wilkins M.J."/>
            <person name="Williams K.H."/>
            <person name="Banfield J.F."/>
        </authorList>
    </citation>
    <scope>NUCLEOTIDE SEQUENCE [LARGE SCALE GENOMIC DNA]</scope>
</reference>
<accession>A0A0G0BL39</accession>
<evidence type="ECO:0000313" key="1">
    <source>
        <dbReference type="EMBL" id="KKP70128.1"/>
    </source>
</evidence>
<gene>
    <name evidence="1" type="ORF">UR67_C0001G0037</name>
</gene>
<name>A0A0G0BL39_UNCC3</name>
<dbReference type="EMBL" id="LBQB01000001">
    <property type="protein sequence ID" value="KKP70128.1"/>
    <property type="molecule type" value="Genomic_DNA"/>
</dbReference>